<evidence type="ECO:0000256" key="2">
    <source>
        <dbReference type="SAM" id="SignalP"/>
    </source>
</evidence>
<dbReference type="RefSeq" id="WP_093196281.1">
    <property type="nucleotide sequence ID" value="NZ_FNGS01000001.1"/>
</dbReference>
<dbReference type="Gene3D" id="3.30.379.10">
    <property type="entry name" value="Chitobiase/beta-hexosaminidase domain 2-like"/>
    <property type="match status" value="1"/>
</dbReference>
<keyword evidence="1" id="KW-0378">Hydrolase</keyword>
<feature type="chain" id="PRO_5011730245" evidence="2">
    <location>
        <begin position="17"/>
        <end position="168"/>
    </location>
</feature>
<dbReference type="STRING" id="563176.SAMN04488090_0005"/>
<dbReference type="AlphaFoldDB" id="A0A1G9HDA0"/>
<dbReference type="GO" id="GO:0005975">
    <property type="term" value="P:carbohydrate metabolic process"/>
    <property type="evidence" value="ECO:0007669"/>
    <property type="project" value="UniProtKB-ARBA"/>
</dbReference>
<reference evidence="3 4" key="1">
    <citation type="submission" date="2016-10" db="EMBL/GenBank/DDBJ databases">
        <authorList>
            <person name="de Groot N.N."/>
        </authorList>
    </citation>
    <scope>NUCLEOTIDE SEQUENCE [LARGE SCALE GENOMIC DNA]</scope>
    <source>
        <strain evidence="3 4">DSM 21668</strain>
    </source>
</reference>
<organism evidence="3 4">
    <name type="scientific">Siphonobacter aquaeclarae</name>
    <dbReference type="NCBI Taxonomy" id="563176"/>
    <lineage>
        <taxon>Bacteria</taxon>
        <taxon>Pseudomonadati</taxon>
        <taxon>Bacteroidota</taxon>
        <taxon>Cytophagia</taxon>
        <taxon>Cytophagales</taxon>
        <taxon>Cytophagaceae</taxon>
        <taxon>Siphonobacter</taxon>
    </lineage>
</organism>
<evidence type="ECO:0000313" key="4">
    <source>
        <dbReference type="Proteomes" id="UP000198901"/>
    </source>
</evidence>
<keyword evidence="4" id="KW-1185">Reference proteome</keyword>
<accession>A0A1G9HDA0</accession>
<dbReference type="SUPFAM" id="SSF55545">
    <property type="entry name" value="beta-N-acetylhexosaminidase-like domain"/>
    <property type="match status" value="1"/>
</dbReference>
<sequence>MTRILFLLFAALPSFARTGQTVTLVFPDHSRVRFGVGKVREALTTAGYHVVPSRGKTRIVVTFKAVSADSVGWPGKEGFFLERKSGKNLVVRGGDASGALYGCLELAARIRESGKIPETLLVKDQPEMVLRGTCIGDAYAPIRQRRLPVAWLCFGKRRPAHPRNPHEC</sequence>
<dbReference type="EMBL" id="FNGS01000001">
    <property type="protein sequence ID" value="SDL10832.1"/>
    <property type="molecule type" value="Genomic_DNA"/>
</dbReference>
<gene>
    <name evidence="3" type="ORF">SAMN04488090_0005</name>
</gene>
<evidence type="ECO:0000256" key="1">
    <source>
        <dbReference type="ARBA" id="ARBA00022801"/>
    </source>
</evidence>
<protein>
    <submittedName>
        <fullName evidence="3">Uncharacterized protein</fullName>
    </submittedName>
</protein>
<feature type="signal peptide" evidence="2">
    <location>
        <begin position="1"/>
        <end position="16"/>
    </location>
</feature>
<dbReference type="InterPro" id="IPR029018">
    <property type="entry name" value="Hex-like_dom2"/>
</dbReference>
<evidence type="ECO:0000313" key="3">
    <source>
        <dbReference type="EMBL" id="SDL10832.1"/>
    </source>
</evidence>
<dbReference type="OrthoDB" id="99887at2"/>
<name>A0A1G9HDA0_9BACT</name>
<dbReference type="Proteomes" id="UP000198901">
    <property type="component" value="Unassembled WGS sequence"/>
</dbReference>
<dbReference type="GO" id="GO:0016787">
    <property type="term" value="F:hydrolase activity"/>
    <property type="evidence" value="ECO:0007669"/>
    <property type="project" value="UniProtKB-KW"/>
</dbReference>
<proteinExistence type="predicted"/>
<keyword evidence="2" id="KW-0732">Signal</keyword>